<dbReference type="GO" id="GO:0009740">
    <property type="term" value="P:gibberellic acid mediated signaling pathway"/>
    <property type="evidence" value="ECO:0007669"/>
    <property type="project" value="TreeGrafter"/>
</dbReference>
<dbReference type="PANTHER" id="PTHR46353">
    <property type="entry name" value="ZINC FINGER PROTEIN 5"/>
    <property type="match status" value="1"/>
</dbReference>
<proteinExistence type="predicted"/>
<dbReference type="PROSITE" id="PS00028">
    <property type="entry name" value="ZINC_FINGER_C2H2_1"/>
    <property type="match status" value="1"/>
</dbReference>
<accession>A0AA38FL15</accession>
<dbReference type="GO" id="GO:0010090">
    <property type="term" value="P:trichome morphogenesis"/>
    <property type="evidence" value="ECO:0007669"/>
    <property type="project" value="InterPro"/>
</dbReference>
<keyword evidence="1" id="KW-0863">Zinc-finger</keyword>
<dbReference type="Proteomes" id="UP000824469">
    <property type="component" value="Unassembled WGS sequence"/>
</dbReference>
<dbReference type="GO" id="GO:0003700">
    <property type="term" value="F:DNA-binding transcription factor activity"/>
    <property type="evidence" value="ECO:0007669"/>
    <property type="project" value="TreeGrafter"/>
</dbReference>
<keyword evidence="5" id="KW-1185">Reference proteome</keyword>
<dbReference type="AlphaFoldDB" id="A0AA38FL15"/>
<feature type="region of interest" description="Disordered" evidence="2">
    <location>
        <begin position="286"/>
        <end position="307"/>
    </location>
</feature>
<dbReference type="EMBL" id="JAHRHJ020000008">
    <property type="protein sequence ID" value="KAH9306099.1"/>
    <property type="molecule type" value="Genomic_DNA"/>
</dbReference>
<feature type="compositionally biased region" description="Polar residues" evidence="2">
    <location>
        <begin position="44"/>
        <end position="54"/>
    </location>
</feature>
<evidence type="ECO:0000313" key="4">
    <source>
        <dbReference type="EMBL" id="KAH9306099.1"/>
    </source>
</evidence>
<feature type="non-terminal residue" evidence="4">
    <location>
        <position position="307"/>
    </location>
</feature>
<sequence length="307" mass="33510">ACQENGPSENISVGLLVHQCGNLSPSRSLMGEEVGQGRRDVILGSTSMENNNSEAAAPALGDEPSTDPESDQHYRDLGNKDQGCSDEMSLRPQKAMRLFGFELRRELNEEKDAEDEDGDRSSAAQATEIGSNSAAESRKFECQFCYRQFGNSQALGGHQNAHKRERQQAKRAQIQATRSAAAAAARADYDLYANAIQNRLSFNADSHAGPASFSRPIISPLGYQQPQPQHSIFGSPSPLQNPQSWFYVPQQSGQYALSAFPPVYSEFGASNLCSMKHFYPPNPQAQPGAASKFLQPPAIPFPHEFEA</sequence>
<comment type="caution">
    <text evidence="4">The sequence shown here is derived from an EMBL/GenBank/DDBJ whole genome shotgun (WGS) entry which is preliminary data.</text>
</comment>
<evidence type="ECO:0000259" key="3">
    <source>
        <dbReference type="PROSITE" id="PS50157"/>
    </source>
</evidence>
<gene>
    <name evidence="4" type="ORF">KI387_010503</name>
</gene>
<protein>
    <recommendedName>
        <fullName evidence="3">C2H2-type domain-containing protein</fullName>
    </recommendedName>
</protein>
<dbReference type="PANTHER" id="PTHR46353:SF23">
    <property type="entry name" value="C2H2 ZINC FINGER-CONTAINING PROTEIN-RELATED"/>
    <property type="match status" value="1"/>
</dbReference>
<dbReference type="InterPro" id="IPR036236">
    <property type="entry name" value="Znf_C2H2_sf"/>
</dbReference>
<evidence type="ECO:0000256" key="1">
    <source>
        <dbReference type="PROSITE-ProRule" id="PRU00042"/>
    </source>
</evidence>
<dbReference type="Gene3D" id="3.30.160.60">
    <property type="entry name" value="Classic Zinc Finger"/>
    <property type="match status" value="1"/>
</dbReference>
<dbReference type="SUPFAM" id="SSF57667">
    <property type="entry name" value="beta-beta-alpha zinc fingers"/>
    <property type="match status" value="1"/>
</dbReference>
<feature type="compositionally biased region" description="Polar residues" evidence="2">
    <location>
        <begin position="122"/>
        <end position="133"/>
    </location>
</feature>
<dbReference type="GO" id="GO:0005634">
    <property type="term" value="C:nucleus"/>
    <property type="evidence" value="ECO:0007669"/>
    <property type="project" value="TreeGrafter"/>
</dbReference>
<dbReference type="GO" id="GO:0000976">
    <property type="term" value="F:transcription cis-regulatory region binding"/>
    <property type="evidence" value="ECO:0007669"/>
    <property type="project" value="TreeGrafter"/>
</dbReference>
<dbReference type="PROSITE" id="PS50157">
    <property type="entry name" value="ZINC_FINGER_C2H2_2"/>
    <property type="match status" value="1"/>
</dbReference>
<dbReference type="InterPro" id="IPR044299">
    <property type="entry name" value="GIS3/ZFP5/ZFP6"/>
</dbReference>
<feature type="region of interest" description="Disordered" evidence="2">
    <location>
        <begin position="24"/>
        <end position="89"/>
    </location>
</feature>
<dbReference type="InterPro" id="IPR013087">
    <property type="entry name" value="Znf_C2H2_type"/>
</dbReference>
<dbReference type="GO" id="GO:0008270">
    <property type="term" value="F:zinc ion binding"/>
    <property type="evidence" value="ECO:0007669"/>
    <property type="project" value="UniProtKB-KW"/>
</dbReference>
<reference evidence="4 5" key="1">
    <citation type="journal article" date="2021" name="Nat. Plants">
        <title>The Taxus genome provides insights into paclitaxel biosynthesis.</title>
        <authorList>
            <person name="Xiong X."/>
            <person name="Gou J."/>
            <person name="Liao Q."/>
            <person name="Li Y."/>
            <person name="Zhou Q."/>
            <person name="Bi G."/>
            <person name="Li C."/>
            <person name="Du R."/>
            <person name="Wang X."/>
            <person name="Sun T."/>
            <person name="Guo L."/>
            <person name="Liang H."/>
            <person name="Lu P."/>
            <person name="Wu Y."/>
            <person name="Zhang Z."/>
            <person name="Ro D.K."/>
            <person name="Shang Y."/>
            <person name="Huang S."/>
            <person name="Yan J."/>
        </authorList>
    </citation>
    <scope>NUCLEOTIDE SEQUENCE [LARGE SCALE GENOMIC DNA]</scope>
    <source>
        <strain evidence="4">Ta-2019</strain>
    </source>
</reference>
<name>A0AA38FL15_TAXCH</name>
<dbReference type="GO" id="GO:0009736">
    <property type="term" value="P:cytokinin-activated signaling pathway"/>
    <property type="evidence" value="ECO:0007669"/>
    <property type="project" value="TreeGrafter"/>
</dbReference>
<feature type="region of interest" description="Disordered" evidence="2">
    <location>
        <begin position="153"/>
        <end position="172"/>
    </location>
</feature>
<feature type="region of interest" description="Disordered" evidence="2">
    <location>
        <begin position="109"/>
        <end position="133"/>
    </location>
</feature>
<feature type="compositionally biased region" description="Basic and acidic residues" evidence="2">
    <location>
        <begin position="70"/>
        <end position="79"/>
    </location>
</feature>
<feature type="non-terminal residue" evidence="4">
    <location>
        <position position="1"/>
    </location>
</feature>
<keyword evidence="1" id="KW-0479">Metal-binding</keyword>
<feature type="domain" description="C2H2-type" evidence="3">
    <location>
        <begin position="140"/>
        <end position="167"/>
    </location>
</feature>
<organism evidence="4 5">
    <name type="scientific">Taxus chinensis</name>
    <name type="common">Chinese yew</name>
    <name type="synonym">Taxus wallichiana var. chinensis</name>
    <dbReference type="NCBI Taxonomy" id="29808"/>
    <lineage>
        <taxon>Eukaryota</taxon>
        <taxon>Viridiplantae</taxon>
        <taxon>Streptophyta</taxon>
        <taxon>Embryophyta</taxon>
        <taxon>Tracheophyta</taxon>
        <taxon>Spermatophyta</taxon>
        <taxon>Pinopsida</taxon>
        <taxon>Pinidae</taxon>
        <taxon>Conifers II</taxon>
        <taxon>Cupressales</taxon>
        <taxon>Taxaceae</taxon>
        <taxon>Taxus</taxon>
    </lineage>
</organism>
<keyword evidence="1" id="KW-0862">Zinc</keyword>
<evidence type="ECO:0000313" key="5">
    <source>
        <dbReference type="Proteomes" id="UP000824469"/>
    </source>
</evidence>
<evidence type="ECO:0000256" key="2">
    <source>
        <dbReference type="SAM" id="MobiDB-lite"/>
    </source>
</evidence>